<evidence type="ECO:0000313" key="4">
    <source>
        <dbReference type="Proteomes" id="UP001304125"/>
    </source>
</evidence>
<dbReference type="Gene3D" id="1.10.8.240">
    <property type="entry name" value="CofD-like domain"/>
    <property type="match status" value="1"/>
</dbReference>
<keyword evidence="4" id="KW-1185">Reference proteome</keyword>
<evidence type="ECO:0000313" key="3">
    <source>
        <dbReference type="EMBL" id="WNM24084.1"/>
    </source>
</evidence>
<dbReference type="Proteomes" id="UP001304125">
    <property type="component" value="Chromosome"/>
</dbReference>
<dbReference type="InterPro" id="IPR002882">
    <property type="entry name" value="CofD"/>
</dbReference>
<name>A0AA96F5J2_9MICO</name>
<evidence type="ECO:0000256" key="1">
    <source>
        <dbReference type="ARBA" id="ARBA00022679"/>
    </source>
</evidence>
<dbReference type="GO" id="GO:0000287">
    <property type="term" value="F:magnesium ion binding"/>
    <property type="evidence" value="ECO:0007669"/>
    <property type="project" value="InterPro"/>
</dbReference>
<protein>
    <submittedName>
        <fullName evidence="3">2-phospho-L-lactate transferase</fullName>
        <ecNumber evidence="3">2.7.8.28</ecNumber>
    </submittedName>
</protein>
<reference evidence="3 4" key="1">
    <citation type="submission" date="2023-09" db="EMBL/GenBank/DDBJ databases">
        <title>Demequina sp. a novel bacteria isolated from Capsicum annuum.</title>
        <authorList>
            <person name="Humaira Z."/>
            <person name="Lee J."/>
            <person name="Cho D."/>
        </authorList>
    </citation>
    <scope>NUCLEOTIDE SEQUENCE [LARGE SCALE GENOMIC DNA]</scope>
    <source>
        <strain evidence="3 4">OYTSA14</strain>
    </source>
</reference>
<gene>
    <name evidence="3" type="primary">cofD</name>
    <name evidence="3" type="ORF">RN606_12045</name>
</gene>
<dbReference type="SUPFAM" id="SSF142338">
    <property type="entry name" value="CofD-like"/>
    <property type="match status" value="1"/>
</dbReference>
<dbReference type="InterPro" id="IPR038136">
    <property type="entry name" value="CofD-like_dom_sf"/>
</dbReference>
<proteinExistence type="inferred from homology"/>
<sequence length="319" mass="33587">MKDVVVLSGGVGGARFTRALRDAAAGQGMRIRVIVNTADDMWMAGLRICPDLDSVTYTLAGVNDEQRGWGRIGETERVSAELHAWGIGWPWFTLGDLDLGMHIARTSLLRDGVPLSEAVARLTSRWDLGAELMPMTDDEVETHVVTGEGTMHFQEWWTRHRAKLPALGFDIRGAAEAVPAPGVVEAVLEADAVLFAPSNPVVSIGPILSVPGIREALASTSAPVVGVSPIIGGSVVRGMADACLTAVGTATDAAAVARRYGARSDGGVLDGWLVDLVDAHEVGELATRGITARAVPLWMTEAEAAQRLARDALALAGSL</sequence>
<dbReference type="HAMAP" id="MF_01257">
    <property type="entry name" value="CofD"/>
    <property type="match status" value="1"/>
</dbReference>
<dbReference type="RefSeq" id="WP_313497499.1">
    <property type="nucleotide sequence ID" value="NZ_CP134879.1"/>
</dbReference>
<dbReference type="PANTHER" id="PTHR43007">
    <property type="entry name" value="2-PHOSPHO-L-LACTATE TRANSFERASE"/>
    <property type="match status" value="1"/>
</dbReference>
<evidence type="ECO:0000256" key="2">
    <source>
        <dbReference type="ARBA" id="ARBA00022842"/>
    </source>
</evidence>
<dbReference type="EC" id="2.7.8.28" evidence="3"/>
<dbReference type="InterPro" id="IPR010115">
    <property type="entry name" value="FbiA/CofD"/>
</dbReference>
<dbReference type="NCBIfam" id="TIGR01819">
    <property type="entry name" value="F420_cofD"/>
    <property type="match status" value="1"/>
</dbReference>
<dbReference type="PANTHER" id="PTHR43007:SF1">
    <property type="entry name" value="2-PHOSPHO-L-LACTATE TRANSFERASE"/>
    <property type="match status" value="1"/>
</dbReference>
<dbReference type="GO" id="GO:0043743">
    <property type="term" value="F:LPPG:FO 2-phospho-L-lactate transferase activity"/>
    <property type="evidence" value="ECO:0007669"/>
    <property type="project" value="UniProtKB-EC"/>
</dbReference>
<dbReference type="AlphaFoldDB" id="A0AA96F5J2"/>
<keyword evidence="2" id="KW-0460">Magnesium</keyword>
<organism evidence="3 4">
    <name type="scientific">Demequina capsici</name>
    <dbReference type="NCBI Taxonomy" id="3075620"/>
    <lineage>
        <taxon>Bacteria</taxon>
        <taxon>Bacillati</taxon>
        <taxon>Actinomycetota</taxon>
        <taxon>Actinomycetes</taxon>
        <taxon>Micrococcales</taxon>
        <taxon>Demequinaceae</taxon>
        <taxon>Demequina</taxon>
    </lineage>
</organism>
<dbReference type="Gene3D" id="3.40.50.10680">
    <property type="entry name" value="CofD-like domains"/>
    <property type="match status" value="1"/>
</dbReference>
<accession>A0AA96F5J2</accession>
<dbReference type="EMBL" id="CP134879">
    <property type="protein sequence ID" value="WNM24084.1"/>
    <property type="molecule type" value="Genomic_DNA"/>
</dbReference>
<dbReference type="Pfam" id="PF01933">
    <property type="entry name" value="CofD"/>
    <property type="match status" value="1"/>
</dbReference>
<keyword evidence="1 3" id="KW-0808">Transferase</keyword>